<keyword evidence="1" id="KW-1133">Transmembrane helix</keyword>
<sequence length="618" mass="70863">MWKRIISFVFYPLVFIIILLLVIGIHITTSNSGIIPLESTPTQYNLTTNPNFIVHLSDTHVSPCYETESRLQTTLSIISQKISPDAVILSGDITDNYVGCKLPTYSEPTLVHWQGYERAINASGIDRGLLFEVLGNHDMWGIASFSENEYAAKFTNTFSASSFYSFSKTYNGLRVVGFQPQDFPTGHGPHFFAPVYKSKMIEALKSQLEKSDNEKFTIVVSHFPQETVMNFNAKTESKETFKSLLKKHNVVAHLTGHTHPLQPEVKHNKQNYVEFTSTPLKIVPGFNILTVDHGYVNYEFQVLNNSKDYAILTSPGPTKSQKTVLNTKKIPIRVLSFSNSREKQFMVSGSAKGTLTFQRFIKENVALYSLDAEFENGKNNITISGDLDYYCEFYVGEQAGPFREKRALNVQMWWIILAAIFLYVYLVPILVSFWFKAGIKTYLSCILFGPIKIGNVVKKTCIWYRCLLTFFFIWPFFLPTMIYKTQGKISMIWTWGIVVDGKTNFDVFSLCVTMFYHASVFVVMLDVAMIIVRRNFKFYKIIIDILIDIVLLCGGYCVWFKFGRDMGYKAYWIDSFVFVLIPIGFVIATVFEFRYHRKRNAENKIMSETDTMSPLDQT</sequence>
<feature type="transmembrane region" description="Helical" evidence="1">
    <location>
        <begin position="7"/>
        <end position="27"/>
    </location>
</feature>
<evidence type="ECO:0000259" key="2">
    <source>
        <dbReference type="Pfam" id="PF00149"/>
    </source>
</evidence>
<proteinExistence type="predicted"/>
<evidence type="ECO:0000313" key="3">
    <source>
        <dbReference type="EMBL" id="EAX92278.1"/>
    </source>
</evidence>
<feature type="domain" description="Calcineurin-like phosphoesterase" evidence="2">
    <location>
        <begin position="53"/>
        <end position="260"/>
    </location>
</feature>
<dbReference type="SUPFAM" id="SSF56300">
    <property type="entry name" value="Metallo-dependent phosphatases"/>
    <property type="match status" value="1"/>
</dbReference>
<dbReference type="PANTHER" id="PTHR14795:SF0">
    <property type="entry name" value="TRANSMEMBRANE PROTEIN 62"/>
    <property type="match status" value="1"/>
</dbReference>
<dbReference type="SMR" id="A2FS36"/>
<keyword evidence="1" id="KW-0812">Transmembrane</keyword>
<feature type="transmembrane region" description="Helical" evidence="1">
    <location>
        <begin position="462"/>
        <end position="483"/>
    </location>
</feature>
<dbReference type="PANTHER" id="PTHR14795">
    <property type="entry name" value="HELICASE RELATED"/>
    <property type="match status" value="1"/>
</dbReference>
<dbReference type="STRING" id="5722.A2FS36"/>
<dbReference type="OrthoDB" id="27234at2759"/>
<feature type="transmembrane region" description="Helical" evidence="1">
    <location>
        <begin position="507"/>
        <end position="529"/>
    </location>
</feature>
<dbReference type="Proteomes" id="UP000001542">
    <property type="component" value="Unassembled WGS sequence"/>
</dbReference>
<accession>A2FS36</accession>
<dbReference type="InterPro" id="IPR041871">
    <property type="entry name" value="MPP_TMEM62"/>
</dbReference>
<dbReference type="GO" id="GO:0016787">
    <property type="term" value="F:hydrolase activity"/>
    <property type="evidence" value="ECO:0007669"/>
    <property type="project" value="InterPro"/>
</dbReference>
<protein>
    <submittedName>
        <fullName evidence="3">Ser/Thr protein phosphatase, putative</fullName>
    </submittedName>
</protein>
<keyword evidence="4" id="KW-1185">Reference proteome</keyword>
<dbReference type="AlphaFoldDB" id="A2FS36"/>
<organism evidence="3 4">
    <name type="scientific">Trichomonas vaginalis (strain ATCC PRA-98 / G3)</name>
    <dbReference type="NCBI Taxonomy" id="412133"/>
    <lineage>
        <taxon>Eukaryota</taxon>
        <taxon>Metamonada</taxon>
        <taxon>Parabasalia</taxon>
        <taxon>Trichomonadida</taxon>
        <taxon>Trichomonadidae</taxon>
        <taxon>Trichomonas</taxon>
    </lineage>
</organism>
<dbReference type="KEGG" id="tva:4749989"/>
<dbReference type="CDD" id="cd07401">
    <property type="entry name" value="MPP_TMEM62_N"/>
    <property type="match status" value="1"/>
</dbReference>
<dbReference type="RefSeq" id="XP_001305208.1">
    <property type="nucleotide sequence ID" value="XM_001305207.1"/>
</dbReference>
<feature type="transmembrane region" description="Helical" evidence="1">
    <location>
        <begin position="568"/>
        <end position="591"/>
    </location>
</feature>
<evidence type="ECO:0000313" key="4">
    <source>
        <dbReference type="Proteomes" id="UP000001542"/>
    </source>
</evidence>
<dbReference type="VEuPathDB" id="TrichDB:TVAG_262700"/>
<name>A2FS36_TRIV3</name>
<dbReference type="InterPro" id="IPR029052">
    <property type="entry name" value="Metallo-depent_PP-like"/>
</dbReference>
<dbReference type="Pfam" id="PF00149">
    <property type="entry name" value="Metallophos"/>
    <property type="match status" value="1"/>
</dbReference>
<dbReference type="InterPro" id="IPR004843">
    <property type="entry name" value="Calcineurin-like_PHP"/>
</dbReference>
<gene>
    <name evidence="3" type="ORF">TVAG_262700</name>
</gene>
<reference evidence="3" key="1">
    <citation type="submission" date="2006-10" db="EMBL/GenBank/DDBJ databases">
        <authorList>
            <person name="Amadeo P."/>
            <person name="Zhao Q."/>
            <person name="Wortman J."/>
            <person name="Fraser-Liggett C."/>
            <person name="Carlton J."/>
        </authorList>
    </citation>
    <scope>NUCLEOTIDE SEQUENCE</scope>
    <source>
        <strain evidence="3">G3</strain>
    </source>
</reference>
<evidence type="ECO:0000256" key="1">
    <source>
        <dbReference type="SAM" id="Phobius"/>
    </source>
</evidence>
<dbReference type="InParanoid" id="A2FS36"/>
<feature type="transmembrane region" description="Helical" evidence="1">
    <location>
        <begin position="541"/>
        <end position="562"/>
    </location>
</feature>
<dbReference type="VEuPathDB" id="TrichDB:TVAGG3_0333760"/>
<dbReference type="Gene3D" id="3.60.21.10">
    <property type="match status" value="1"/>
</dbReference>
<dbReference type="EMBL" id="DS113976">
    <property type="protein sequence ID" value="EAX92278.1"/>
    <property type="molecule type" value="Genomic_DNA"/>
</dbReference>
<reference evidence="3" key="2">
    <citation type="journal article" date="2007" name="Science">
        <title>Draft genome sequence of the sexually transmitted pathogen Trichomonas vaginalis.</title>
        <authorList>
            <person name="Carlton J.M."/>
            <person name="Hirt R.P."/>
            <person name="Silva J.C."/>
            <person name="Delcher A.L."/>
            <person name="Schatz M."/>
            <person name="Zhao Q."/>
            <person name="Wortman J.R."/>
            <person name="Bidwell S.L."/>
            <person name="Alsmark U.C.M."/>
            <person name="Besteiro S."/>
            <person name="Sicheritz-Ponten T."/>
            <person name="Noel C.J."/>
            <person name="Dacks J.B."/>
            <person name="Foster P.G."/>
            <person name="Simillion C."/>
            <person name="Van de Peer Y."/>
            <person name="Miranda-Saavedra D."/>
            <person name="Barton G.J."/>
            <person name="Westrop G.D."/>
            <person name="Mueller S."/>
            <person name="Dessi D."/>
            <person name="Fiori P.L."/>
            <person name="Ren Q."/>
            <person name="Paulsen I."/>
            <person name="Zhang H."/>
            <person name="Bastida-Corcuera F.D."/>
            <person name="Simoes-Barbosa A."/>
            <person name="Brown M.T."/>
            <person name="Hayes R.D."/>
            <person name="Mukherjee M."/>
            <person name="Okumura C.Y."/>
            <person name="Schneider R."/>
            <person name="Smith A.J."/>
            <person name="Vanacova S."/>
            <person name="Villalvazo M."/>
            <person name="Haas B.J."/>
            <person name="Pertea M."/>
            <person name="Feldblyum T.V."/>
            <person name="Utterback T.R."/>
            <person name="Shu C.L."/>
            <person name="Osoegawa K."/>
            <person name="de Jong P.J."/>
            <person name="Hrdy I."/>
            <person name="Horvathova L."/>
            <person name="Zubacova Z."/>
            <person name="Dolezal P."/>
            <person name="Malik S.B."/>
            <person name="Logsdon J.M. Jr."/>
            <person name="Henze K."/>
            <person name="Gupta A."/>
            <person name="Wang C.C."/>
            <person name="Dunne R.L."/>
            <person name="Upcroft J.A."/>
            <person name="Upcroft P."/>
            <person name="White O."/>
            <person name="Salzberg S.L."/>
            <person name="Tang P."/>
            <person name="Chiu C.-H."/>
            <person name="Lee Y.-S."/>
            <person name="Embley T.M."/>
            <person name="Coombs G.H."/>
            <person name="Mottram J.C."/>
            <person name="Tachezy J."/>
            <person name="Fraser-Liggett C.M."/>
            <person name="Johnson P.J."/>
        </authorList>
    </citation>
    <scope>NUCLEOTIDE SEQUENCE [LARGE SCALE GENOMIC DNA]</scope>
    <source>
        <strain evidence="3">G3</strain>
    </source>
</reference>
<feature type="transmembrane region" description="Helical" evidence="1">
    <location>
        <begin position="412"/>
        <end position="435"/>
    </location>
</feature>
<keyword evidence="1" id="KW-0472">Membrane</keyword>